<protein>
    <submittedName>
        <fullName evidence="2">Isopentenyldiphosphate isomerase</fullName>
    </submittedName>
</protein>
<dbReference type="EMBL" id="JAFBDZ010000001">
    <property type="protein sequence ID" value="MBM7583747.1"/>
    <property type="molecule type" value="Genomic_DNA"/>
</dbReference>
<dbReference type="PROSITE" id="PS51462">
    <property type="entry name" value="NUDIX"/>
    <property type="match status" value="1"/>
</dbReference>
<dbReference type="InterPro" id="IPR000086">
    <property type="entry name" value="NUDIX_hydrolase_dom"/>
</dbReference>
<dbReference type="Pfam" id="PF00293">
    <property type="entry name" value="NUDIX"/>
    <property type="match status" value="1"/>
</dbReference>
<evidence type="ECO:0000259" key="1">
    <source>
        <dbReference type="PROSITE" id="PS51462"/>
    </source>
</evidence>
<gene>
    <name evidence="2" type="ORF">JOC86_000284</name>
</gene>
<dbReference type="SUPFAM" id="SSF55811">
    <property type="entry name" value="Nudix"/>
    <property type="match status" value="1"/>
</dbReference>
<evidence type="ECO:0000313" key="2">
    <source>
        <dbReference type="EMBL" id="MBM7583747.1"/>
    </source>
</evidence>
<dbReference type="Gene3D" id="3.90.79.10">
    <property type="entry name" value="Nucleoside Triphosphate Pyrophosphohydrolase"/>
    <property type="match status" value="1"/>
</dbReference>
<comment type="caution">
    <text evidence="2">The sequence shown here is derived from an EMBL/GenBank/DDBJ whole genome shotgun (WGS) entry which is preliminary data.</text>
</comment>
<keyword evidence="3" id="KW-1185">Reference proteome</keyword>
<dbReference type="RefSeq" id="WP_205167988.1">
    <property type="nucleotide sequence ID" value="NZ_JAFBDZ010000001.1"/>
</dbReference>
<dbReference type="InterPro" id="IPR015797">
    <property type="entry name" value="NUDIX_hydrolase-like_dom_sf"/>
</dbReference>
<sequence>MKEEWLKVFDEKHQYLRNAIRSEVHQKGLWHETFQCWIVAEEDDVHYLYFQIRSNDKKDFPNMLDITAAGHLLENESIEDGVREIDEEIGVSVTFDELVYLGVIKNQIRMNDFIDNEHSHVYLLNKSIDWDDFRFRDKEVSGIMRANLDELKQFLFDQNVNTFKVDGFIVKDNKQEFISKIVDMSDLVPHNPIYFKILIHSIENAIREGLK</sequence>
<dbReference type="PANTHER" id="PTHR10885">
    <property type="entry name" value="ISOPENTENYL-DIPHOSPHATE DELTA-ISOMERASE"/>
    <property type="match status" value="1"/>
</dbReference>
<proteinExistence type="predicted"/>
<organism evidence="2 3">
    <name type="scientific">Rossellomorea pakistanensis</name>
    <dbReference type="NCBI Taxonomy" id="992288"/>
    <lineage>
        <taxon>Bacteria</taxon>
        <taxon>Bacillati</taxon>
        <taxon>Bacillota</taxon>
        <taxon>Bacilli</taxon>
        <taxon>Bacillales</taxon>
        <taxon>Bacillaceae</taxon>
        <taxon>Rossellomorea</taxon>
    </lineage>
</organism>
<name>A0ABS2N7B8_9BACI</name>
<dbReference type="Proteomes" id="UP001646157">
    <property type="component" value="Unassembled WGS sequence"/>
</dbReference>
<feature type="domain" description="Nudix hydrolase" evidence="1">
    <location>
        <begin position="29"/>
        <end position="170"/>
    </location>
</feature>
<dbReference type="PANTHER" id="PTHR10885:SF0">
    <property type="entry name" value="ISOPENTENYL-DIPHOSPHATE DELTA-ISOMERASE"/>
    <property type="match status" value="1"/>
</dbReference>
<dbReference type="GO" id="GO:0016853">
    <property type="term" value="F:isomerase activity"/>
    <property type="evidence" value="ECO:0007669"/>
    <property type="project" value="UniProtKB-KW"/>
</dbReference>
<evidence type="ECO:0000313" key="3">
    <source>
        <dbReference type="Proteomes" id="UP001646157"/>
    </source>
</evidence>
<accession>A0ABS2N7B8</accession>
<reference evidence="2 3" key="1">
    <citation type="submission" date="2021-01" db="EMBL/GenBank/DDBJ databases">
        <title>Genomic Encyclopedia of Type Strains, Phase IV (KMG-IV): sequencing the most valuable type-strain genomes for metagenomic binning, comparative biology and taxonomic classification.</title>
        <authorList>
            <person name="Goeker M."/>
        </authorList>
    </citation>
    <scope>NUCLEOTIDE SEQUENCE [LARGE SCALE GENOMIC DNA]</scope>
    <source>
        <strain evidence="2 3">DSM 24834</strain>
    </source>
</reference>
<dbReference type="CDD" id="cd04692">
    <property type="entry name" value="NUDIX_Hydrolase"/>
    <property type="match status" value="1"/>
</dbReference>
<keyword evidence="2" id="KW-0413">Isomerase</keyword>